<feature type="transmembrane region" description="Helical" evidence="1">
    <location>
        <begin position="6"/>
        <end position="24"/>
    </location>
</feature>
<dbReference type="EMBL" id="JAVDSJ010000005">
    <property type="protein sequence ID" value="MDR6585661.1"/>
    <property type="molecule type" value="Genomic_DNA"/>
</dbReference>
<keyword evidence="1" id="KW-0472">Membrane</keyword>
<sequence length="29" mass="3141">MLNLRIILILSIVGNALLTLLFLTDKGTA</sequence>
<name>A0ABU1PIC6_9BURK</name>
<evidence type="ECO:0000313" key="2">
    <source>
        <dbReference type="EMBL" id="MDR6585661.1"/>
    </source>
</evidence>
<proteinExistence type="predicted"/>
<keyword evidence="1" id="KW-0812">Transmembrane</keyword>
<dbReference type="Proteomes" id="UP001260715">
    <property type="component" value="Unassembled WGS sequence"/>
</dbReference>
<gene>
    <name evidence="2" type="ORF">J2W50_003879</name>
</gene>
<evidence type="ECO:0000313" key="3">
    <source>
        <dbReference type="Proteomes" id="UP001260715"/>
    </source>
</evidence>
<comment type="caution">
    <text evidence="2">The sequence shown here is derived from an EMBL/GenBank/DDBJ whole genome shotgun (WGS) entry which is preliminary data.</text>
</comment>
<accession>A0ABU1PIC6</accession>
<keyword evidence="3" id="KW-1185">Reference proteome</keyword>
<keyword evidence="1" id="KW-1133">Transmembrane helix</keyword>
<organism evidence="2 3">
    <name type="scientific">Herbaspirillum frisingense</name>
    <dbReference type="NCBI Taxonomy" id="92645"/>
    <lineage>
        <taxon>Bacteria</taxon>
        <taxon>Pseudomonadati</taxon>
        <taxon>Pseudomonadota</taxon>
        <taxon>Betaproteobacteria</taxon>
        <taxon>Burkholderiales</taxon>
        <taxon>Oxalobacteraceae</taxon>
        <taxon>Herbaspirillum</taxon>
    </lineage>
</organism>
<evidence type="ECO:0000256" key="1">
    <source>
        <dbReference type="SAM" id="Phobius"/>
    </source>
</evidence>
<reference evidence="2 3" key="1">
    <citation type="submission" date="2023-07" db="EMBL/GenBank/DDBJ databases">
        <title>Sorghum-associated microbial communities from plants grown in Nebraska, USA.</title>
        <authorList>
            <person name="Schachtman D."/>
        </authorList>
    </citation>
    <scope>NUCLEOTIDE SEQUENCE [LARGE SCALE GENOMIC DNA]</scope>
    <source>
        <strain evidence="2 3">596</strain>
    </source>
</reference>
<protein>
    <submittedName>
        <fullName evidence="2">Uncharacterized protein</fullName>
    </submittedName>
</protein>